<dbReference type="RefSeq" id="WP_307306251.1">
    <property type="nucleotide sequence ID" value="NZ_JAUSRE010000006.1"/>
</dbReference>
<reference evidence="3 4" key="1">
    <citation type="submission" date="2023-07" db="EMBL/GenBank/DDBJ databases">
        <title>Sorghum-associated microbial communities from plants grown in Nebraska, USA.</title>
        <authorList>
            <person name="Schachtman D."/>
        </authorList>
    </citation>
    <scope>NUCLEOTIDE SEQUENCE [LARGE SCALE GENOMIC DNA]</scope>
    <source>
        <strain evidence="3 4">CC222</strain>
    </source>
</reference>
<evidence type="ECO:0000313" key="3">
    <source>
        <dbReference type="EMBL" id="MDP9887963.1"/>
    </source>
</evidence>
<feature type="compositionally biased region" description="Low complexity" evidence="1">
    <location>
        <begin position="210"/>
        <end position="232"/>
    </location>
</feature>
<dbReference type="Proteomes" id="UP001226577">
    <property type="component" value="Unassembled WGS sequence"/>
</dbReference>
<gene>
    <name evidence="3" type="ORF">J2X98_001542</name>
</gene>
<feature type="compositionally biased region" description="Polar residues" evidence="1">
    <location>
        <begin position="127"/>
        <end position="136"/>
    </location>
</feature>
<feature type="transmembrane region" description="Helical" evidence="2">
    <location>
        <begin position="140"/>
        <end position="162"/>
    </location>
</feature>
<evidence type="ECO:0000313" key="4">
    <source>
        <dbReference type="Proteomes" id="UP001226577"/>
    </source>
</evidence>
<evidence type="ECO:0000256" key="1">
    <source>
        <dbReference type="SAM" id="MobiDB-lite"/>
    </source>
</evidence>
<feature type="transmembrane region" description="Helical" evidence="2">
    <location>
        <begin position="51"/>
        <end position="72"/>
    </location>
</feature>
<feature type="compositionally biased region" description="Basic and acidic residues" evidence="1">
    <location>
        <begin position="79"/>
        <end position="92"/>
    </location>
</feature>
<dbReference type="InterPro" id="IPR036259">
    <property type="entry name" value="MFS_trans_sf"/>
</dbReference>
<keyword evidence="4" id="KW-1185">Reference proteome</keyword>
<feature type="compositionally biased region" description="Low complexity" evidence="1">
    <location>
        <begin position="249"/>
        <end position="262"/>
    </location>
</feature>
<organism evidence="3 4">
    <name type="scientific">Pseudarthrobacter enclensis</name>
    <dbReference type="NCBI Taxonomy" id="993070"/>
    <lineage>
        <taxon>Bacteria</taxon>
        <taxon>Bacillati</taxon>
        <taxon>Actinomycetota</taxon>
        <taxon>Actinomycetes</taxon>
        <taxon>Micrococcales</taxon>
        <taxon>Micrococcaceae</taxon>
        <taxon>Pseudarthrobacter</taxon>
    </lineage>
</organism>
<keyword evidence="2" id="KW-0812">Transmembrane</keyword>
<feature type="region of interest" description="Disordered" evidence="1">
    <location>
        <begin position="186"/>
        <end position="283"/>
    </location>
</feature>
<proteinExistence type="predicted"/>
<sequence>MNKNVTSEATAVNAPKTKRGLDLSPIQVIAGGGAAAVASVIGGQLGLGGTVVGAFILSVVSAVAVPLFRASLEKSHEQLKRVVPRRGPEETKASPQMAADTAGIIRANSSKVSASPLPGEGNEAAPGTQQRRSVTNRARMAAAGTAAIFAIFVVGLGSVLGVQAATGMSLSSGTAALQTGISQVASNGANTRSTPVPGAQPSSKAADAGTTPTPESTSPVTASATPTSKASPKQTTPAGTALSQPSVGPTQAAPSPTASSAAYGSDIPAGPGLTTASAGGAAK</sequence>
<name>A0ABT9RTJ5_9MICC</name>
<feature type="transmembrane region" description="Helical" evidence="2">
    <location>
        <begin position="26"/>
        <end position="45"/>
    </location>
</feature>
<dbReference type="EMBL" id="JAUSRE010000006">
    <property type="protein sequence ID" value="MDP9887963.1"/>
    <property type="molecule type" value="Genomic_DNA"/>
</dbReference>
<feature type="compositionally biased region" description="Polar residues" evidence="1">
    <location>
        <begin position="233"/>
        <end position="248"/>
    </location>
</feature>
<evidence type="ECO:0000256" key="2">
    <source>
        <dbReference type="SAM" id="Phobius"/>
    </source>
</evidence>
<keyword evidence="2" id="KW-0472">Membrane</keyword>
<feature type="region of interest" description="Disordered" evidence="1">
    <location>
        <begin position="79"/>
        <end position="136"/>
    </location>
</feature>
<protein>
    <submittedName>
        <fullName evidence="3">Uncharacterized protein</fullName>
    </submittedName>
</protein>
<keyword evidence="2" id="KW-1133">Transmembrane helix</keyword>
<comment type="caution">
    <text evidence="3">The sequence shown here is derived from an EMBL/GenBank/DDBJ whole genome shotgun (WGS) entry which is preliminary data.</text>
</comment>
<accession>A0ABT9RTJ5</accession>
<dbReference type="SUPFAM" id="SSF103473">
    <property type="entry name" value="MFS general substrate transporter"/>
    <property type="match status" value="1"/>
</dbReference>